<dbReference type="AlphaFoldDB" id="A0A1R1L7U5"/>
<proteinExistence type="predicted"/>
<dbReference type="Proteomes" id="UP000187085">
    <property type="component" value="Unassembled WGS sequence"/>
</dbReference>
<name>A0A1R1L7U5_9MICC</name>
<dbReference type="RefSeq" id="WP_076704862.1">
    <property type="nucleotide sequence ID" value="NZ_MRDE01000072.1"/>
</dbReference>
<dbReference type="SUPFAM" id="SSF159894">
    <property type="entry name" value="YgaC/TfoX-N like"/>
    <property type="match status" value="1"/>
</dbReference>
<dbReference type="OrthoDB" id="4558596at2"/>
<sequence length="104" mass="10691">MDVEALVTQLAVDLQGEGVTTGEAFGGSGLFVAGHPFACLNGDTMAFRLGRNTAAARDALALEGSGDFSPAGDGVVETGWVAVPVEQVSEWNRLAEAALRNVRG</sequence>
<reference evidence="1 2" key="1">
    <citation type="submission" date="2016-12" db="EMBL/GenBank/DDBJ databases">
        <title>Draft genome of Tersicoccus phoenicis 1P05MA.</title>
        <authorList>
            <person name="Nakajima Y."/>
            <person name="Yoshizawa S."/>
            <person name="Nakamura K."/>
            <person name="Ogura Y."/>
            <person name="Hayashi T."/>
            <person name="Kogure K."/>
        </authorList>
    </citation>
    <scope>NUCLEOTIDE SEQUENCE [LARGE SCALE GENOMIC DNA]</scope>
    <source>
        <strain evidence="1 2">1p05MA</strain>
    </source>
</reference>
<keyword evidence="2" id="KW-1185">Reference proteome</keyword>
<evidence type="ECO:0008006" key="3">
    <source>
        <dbReference type="Google" id="ProtNLM"/>
    </source>
</evidence>
<evidence type="ECO:0000313" key="1">
    <source>
        <dbReference type="EMBL" id="OMH23606.1"/>
    </source>
</evidence>
<evidence type="ECO:0000313" key="2">
    <source>
        <dbReference type="Proteomes" id="UP000187085"/>
    </source>
</evidence>
<gene>
    <name evidence="1" type="ORF">BKD30_11930</name>
</gene>
<dbReference type="EMBL" id="MRDE01000072">
    <property type="protein sequence ID" value="OMH23606.1"/>
    <property type="molecule type" value="Genomic_DNA"/>
</dbReference>
<dbReference type="Gene3D" id="3.30.1460.30">
    <property type="entry name" value="YgaC/TfoX-N like chaperone"/>
    <property type="match status" value="1"/>
</dbReference>
<comment type="caution">
    <text evidence="1">The sequence shown here is derived from an EMBL/GenBank/DDBJ whole genome shotgun (WGS) entry which is preliminary data.</text>
</comment>
<organism evidence="1 2">
    <name type="scientific">Tersicoccus phoenicis</name>
    <dbReference type="NCBI Taxonomy" id="554083"/>
    <lineage>
        <taxon>Bacteria</taxon>
        <taxon>Bacillati</taxon>
        <taxon>Actinomycetota</taxon>
        <taxon>Actinomycetes</taxon>
        <taxon>Micrococcales</taxon>
        <taxon>Micrococcaceae</taxon>
        <taxon>Tersicoccus</taxon>
    </lineage>
</organism>
<protein>
    <recommendedName>
        <fullName evidence="3">TfoX N-terminal domain-containing protein</fullName>
    </recommendedName>
</protein>
<dbReference type="STRING" id="554083.BKD30_11930"/>
<accession>A0A1R1L7U5</accession>